<keyword evidence="2" id="KW-0812">Transmembrane</keyword>
<sequence length="109" mass="11679">MVVLYVWYYFLFAACGAIIIGGIYLAFLGIAVCLGQGVEHSPKMWESLKTWVAKKRGTVKEADAEAQKGGAEGAEATKSDEPQKTVVDDGEEEEEAVAEPTPAARRGTA</sequence>
<reference evidence="3 4" key="1">
    <citation type="submission" date="2016-04" db="EMBL/GenBank/DDBJ databases">
        <title>A degradative enzymes factory behind the ericoid mycorrhizal symbiosis.</title>
        <authorList>
            <consortium name="DOE Joint Genome Institute"/>
            <person name="Martino E."/>
            <person name="Morin E."/>
            <person name="Grelet G."/>
            <person name="Kuo A."/>
            <person name="Kohler A."/>
            <person name="Daghino S."/>
            <person name="Barry K."/>
            <person name="Choi C."/>
            <person name="Cichocki N."/>
            <person name="Clum A."/>
            <person name="Copeland A."/>
            <person name="Hainaut M."/>
            <person name="Haridas S."/>
            <person name="Labutti K."/>
            <person name="Lindquist E."/>
            <person name="Lipzen A."/>
            <person name="Khouja H.-R."/>
            <person name="Murat C."/>
            <person name="Ohm R."/>
            <person name="Olson A."/>
            <person name="Spatafora J."/>
            <person name="Veneault-Fourrey C."/>
            <person name="Henrissat B."/>
            <person name="Grigoriev I."/>
            <person name="Martin F."/>
            <person name="Perotto S."/>
        </authorList>
    </citation>
    <scope>NUCLEOTIDE SEQUENCE [LARGE SCALE GENOMIC DNA]</scope>
    <source>
        <strain evidence="3 4">F</strain>
    </source>
</reference>
<protein>
    <submittedName>
        <fullName evidence="3">Uncharacterized protein</fullName>
    </submittedName>
</protein>
<dbReference type="AlphaFoldDB" id="A0A2J6RXF4"/>
<evidence type="ECO:0000313" key="3">
    <source>
        <dbReference type="EMBL" id="PMD43190.1"/>
    </source>
</evidence>
<organism evidence="3 4">
    <name type="scientific">Hyaloscypha variabilis (strain UAMH 11265 / GT02V1 / F)</name>
    <name type="common">Meliniomyces variabilis</name>
    <dbReference type="NCBI Taxonomy" id="1149755"/>
    <lineage>
        <taxon>Eukaryota</taxon>
        <taxon>Fungi</taxon>
        <taxon>Dikarya</taxon>
        <taxon>Ascomycota</taxon>
        <taxon>Pezizomycotina</taxon>
        <taxon>Leotiomycetes</taxon>
        <taxon>Helotiales</taxon>
        <taxon>Hyaloscyphaceae</taxon>
        <taxon>Hyaloscypha</taxon>
        <taxon>Hyaloscypha variabilis</taxon>
    </lineage>
</organism>
<feature type="transmembrane region" description="Helical" evidence="2">
    <location>
        <begin position="6"/>
        <end position="34"/>
    </location>
</feature>
<evidence type="ECO:0000256" key="1">
    <source>
        <dbReference type="SAM" id="MobiDB-lite"/>
    </source>
</evidence>
<feature type="compositionally biased region" description="Basic and acidic residues" evidence="1">
    <location>
        <begin position="75"/>
        <end position="87"/>
    </location>
</feature>
<name>A0A2J6RXF4_HYAVF</name>
<gene>
    <name evidence="3" type="ORF">L207DRAFT_509729</name>
</gene>
<keyword evidence="2" id="KW-1133">Transmembrane helix</keyword>
<evidence type="ECO:0000313" key="4">
    <source>
        <dbReference type="Proteomes" id="UP000235786"/>
    </source>
</evidence>
<proteinExistence type="predicted"/>
<feature type="region of interest" description="Disordered" evidence="1">
    <location>
        <begin position="62"/>
        <end position="109"/>
    </location>
</feature>
<feature type="compositionally biased region" description="Acidic residues" evidence="1">
    <location>
        <begin position="88"/>
        <end position="97"/>
    </location>
</feature>
<accession>A0A2J6RXF4</accession>
<dbReference type="Proteomes" id="UP000235786">
    <property type="component" value="Unassembled WGS sequence"/>
</dbReference>
<keyword evidence="4" id="KW-1185">Reference proteome</keyword>
<dbReference type="EMBL" id="KZ613942">
    <property type="protein sequence ID" value="PMD43190.1"/>
    <property type="molecule type" value="Genomic_DNA"/>
</dbReference>
<keyword evidence="2" id="KW-0472">Membrane</keyword>
<feature type="compositionally biased region" description="Low complexity" evidence="1">
    <location>
        <begin position="98"/>
        <end position="109"/>
    </location>
</feature>
<evidence type="ECO:0000256" key="2">
    <source>
        <dbReference type="SAM" id="Phobius"/>
    </source>
</evidence>